<name>A0A8H3I0Q5_9AGAM</name>
<evidence type="ECO:0000313" key="3">
    <source>
        <dbReference type="EMBL" id="CAE7146267.1"/>
    </source>
</evidence>
<dbReference type="Proteomes" id="UP000663827">
    <property type="component" value="Unassembled WGS sequence"/>
</dbReference>
<dbReference type="Gene3D" id="1.25.40.10">
    <property type="entry name" value="Tetratricopeptide repeat domain"/>
    <property type="match status" value="2"/>
</dbReference>
<protein>
    <recommendedName>
        <fullName evidence="2">NB-ARC domain-containing protein</fullName>
    </recommendedName>
</protein>
<feature type="domain" description="NB-ARC" evidence="2">
    <location>
        <begin position="229"/>
        <end position="373"/>
    </location>
</feature>
<dbReference type="InterPro" id="IPR027417">
    <property type="entry name" value="P-loop_NTPase"/>
</dbReference>
<sequence>MFRSYPVDSNPGPDCTIVNALHATMAHPDLFKSIDIFDAGVSQSFVGGDIGCSNPLVHVLSEVKRLYPDRHVSCIISIGAGHARTIQVPDSSRWYRTQDVVVTRDMAMDSERVAEEVAVRFKGRSGVYFRFNVEQGMQSGSWEKVGEATQHTEAYLRKAETNHKLDEMIRASTESRGAVSTTQAAGQVSAVVEMINRPTEFKRCPAPTIFYTGRDDENTQVVGCITGGKHELRVCVVYGLGGAGKTQLVLKVIECTWDEWDHVIYIDASSKEAIEKSLKGFAEARGIGQSHQDVISWLESCGERWLVVFDNADDHATNLRQYMPARGRGGSVLITTRLPDLAALAVGPGSMCHLSGMSPADATALLMKIACSRDRCITDRDTEAAEELVKEFGYLALAIVHAGAYIAHSPSITIADYLSWFPARRRRMLERYKHLPDIAKLDERGDTVYTTWRMCYDQLKPESRELLWLIAYLHYDGITEEIFKRAAQYMHSREYTLPPNDREAQARDRVKQYLSRFMDSNGTWDSLKFDEVMADLTSYSLINYDRLSLAYRAHVLVHDWSKTAVPHSPELAVECTATLLSLSIDWEKDRLSLVFKRQLGLHITGVMMGDSKLGTNHYQYFAEVYHHTGQWVQKAKLEEKQVEVFQRELGENDLQSWLAVHQLALSYSELGQWDKAAGLQRQVVDARRKMLGEENSATLASMSNLALTYLQLGQYVEAQQLGAQVVNVWKRVLGEEHPSTLTSMSNLASTYLYLGRYNEVQQLGAQVVDVRTRVLGEEHPDTLTSMNILASTYSDLGRYDEAEQLGKQVVDVCKRVHLGQYDKAEQLNFQLLNTRKRVLGEEHPDTLTSMNNLALIYSHLGQWAKATDLYHTAIRLAEQKLGNYHPSTQQYRRNLKQLQILKVVVSQTAP</sequence>
<dbReference type="SUPFAM" id="SSF48452">
    <property type="entry name" value="TPR-like"/>
    <property type="match status" value="3"/>
</dbReference>
<dbReference type="InterPro" id="IPR016035">
    <property type="entry name" value="Acyl_Trfase/lysoPLipase"/>
</dbReference>
<comment type="caution">
    <text evidence="3">The sequence shown here is derived from an EMBL/GenBank/DDBJ whole genome shotgun (WGS) entry which is preliminary data.</text>
</comment>
<organism evidence="3 4">
    <name type="scientific">Rhizoctonia solani</name>
    <dbReference type="NCBI Taxonomy" id="456999"/>
    <lineage>
        <taxon>Eukaryota</taxon>
        <taxon>Fungi</taxon>
        <taxon>Dikarya</taxon>
        <taxon>Basidiomycota</taxon>
        <taxon>Agaricomycotina</taxon>
        <taxon>Agaricomycetes</taxon>
        <taxon>Cantharellales</taxon>
        <taxon>Ceratobasidiaceae</taxon>
        <taxon>Rhizoctonia</taxon>
    </lineage>
</organism>
<dbReference type="Pfam" id="PF13181">
    <property type="entry name" value="TPR_8"/>
    <property type="match status" value="1"/>
</dbReference>
<dbReference type="PANTHER" id="PTHR46082">
    <property type="entry name" value="ATP/GTP-BINDING PROTEIN-RELATED"/>
    <property type="match status" value="1"/>
</dbReference>
<dbReference type="SUPFAM" id="SSF52151">
    <property type="entry name" value="FabD/lysophospholipase-like"/>
    <property type="match status" value="1"/>
</dbReference>
<evidence type="ECO:0000256" key="1">
    <source>
        <dbReference type="PROSITE-ProRule" id="PRU00339"/>
    </source>
</evidence>
<dbReference type="SMART" id="SM00028">
    <property type="entry name" value="TPR"/>
    <property type="match status" value="4"/>
</dbReference>
<dbReference type="Gene3D" id="3.40.1090.10">
    <property type="entry name" value="Cytosolic phospholipase A2 catalytic domain"/>
    <property type="match status" value="1"/>
</dbReference>
<gene>
    <name evidence="3" type="ORF">RDB_LOCUS82892</name>
</gene>
<dbReference type="GO" id="GO:0043531">
    <property type="term" value="F:ADP binding"/>
    <property type="evidence" value="ECO:0007669"/>
    <property type="project" value="InterPro"/>
</dbReference>
<dbReference type="Gene3D" id="3.40.50.300">
    <property type="entry name" value="P-loop containing nucleotide triphosphate hydrolases"/>
    <property type="match status" value="1"/>
</dbReference>
<dbReference type="SUPFAM" id="SSF52540">
    <property type="entry name" value="P-loop containing nucleoside triphosphate hydrolases"/>
    <property type="match status" value="1"/>
</dbReference>
<dbReference type="InterPro" id="IPR002182">
    <property type="entry name" value="NB-ARC"/>
</dbReference>
<dbReference type="Pfam" id="PF13374">
    <property type="entry name" value="TPR_10"/>
    <property type="match status" value="1"/>
</dbReference>
<dbReference type="Pfam" id="PF00931">
    <property type="entry name" value="NB-ARC"/>
    <property type="match status" value="1"/>
</dbReference>
<dbReference type="InterPro" id="IPR019734">
    <property type="entry name" value="TPR_rpt"/>
</dbReference>
<proteinExistence type="predicted"/>
<dbReference type="Pfam" id="PF13424">
    <property type="entry name" value="TPR_12"/>
    <property type="match status" value="2"/>
</dbReference>
<accession>A0A8H3I0Q5</accession>
<dbReference type="InterPro" id="IPR053137">
    <property type="entry name" value="NLR-like"/>
</dbReference>
<feature type="repeat" description="TPR" evidence="1">
    <location>
        <begin position="847"/>
        <end position="880"/>
    </location>
</feature>
<dbReference type="InterPro" id="IPR011990">
    <property type="entry name" value="TPR-like_helical_dom_sf"/>
</dbReference>
<evidence type="ECO:0000313" key="4">
    <source>
        <dbReference type="Proteomes" id="UP000663827"/>
    </source>
</evidence>
<evidence type="ECO:0000259" key="2">
    <source>
        <dbReference type="Pfam" id="PF00931"/>
    </source>
</evidence>
<dbReference type="PANTHER" id="PTHR46082:SF6">
    <property type="entry name" value="AAA+ ATPASE DOMAIN-CONTAINING PROTEIN-RELATED"/>
    <property type="match status" value="1"/>
</dbReference>
<dbReference type="EMBL" id="CAJNJQ010001684">
    <property type="protein sequence ID" value="CAE7146267.1"/>
    <property type="molecule type" value="Genomic_DNA"/>
</dbReference>
<dbReference type="PROSITE" id="PS50005">
    <property type="entry name" value="TPR"/>
    <property type="match status" value="1"/>
</dbReference>
<dbReference type="AlphaFoldDB" id="A0A8H3I0Q5"/>
<reference evidence="3" key="1">
    <citation type="submission" date="2021-01" db="EMBL/GenBank/DDBJ databases">
        <authorList>
            <person name="Kaushik A."/>
        </authorList>
    </citation>
    <scope>NUCLEOTIDE SEQUENCE</scope>
    <source>
        <strain evidence="3">AG5</strain>
    </source>
</reference>
<keyword evidence="1" id="KW-0802">TPR repeat</keyword>